<dbReference type="InterPro" id="IPR045378">
    <property type="entry name" value="LNT_N"/>
</dbReference>
<comment type="pathway">
    <text evidence="8">Protein modification; lipoprotein biosynthesis (N-acyl transfer).</text>
</comment>
<keyword evidence="10" id="KW-0449">Lipoprotein</keyword>
<comment type="catalytic activity">
    <reaction evidence="8">
        <text>N-terminal S-1,2-diacyl-sn-glyceryl-L-cysteinyl-[lipoprotein] + a glycerophospholipid = N-acyl-S-1,2-diacyl-sn-glyceryl-L-cysteinyl-[lipoprotein] + a 2-acyl-sn-glycero-3-phospholipid + H(+)</text>
        <dbReference type="Rhea" id="RHEA:48228"/>
        <dbReference type="Rhea" id="RHEA-COMP:14681"/>
        <dbReference type="Rhea" id="RHEA-COMP:14684"/>
        <dbReference type="ChEBI" id="CHEBI:15378"/>
        <dbReference type="ChEBI" id="CHEBI:136912"/>
        <dbReference type="ChEBI" id="CHEBI:140656"/>
        <dbReference type="ChEBI" id="CHEBI:140657"/>
        <dbReference type="ChEBI" id="CHEBI:140660"/>
        <dbReference type="EC" id="2.3.1.269"/>
    </reaction>
</comment>
<dbReference type="UniPathway" id="UPA00666"/>
<comment type="function">
    <text evidence="8">Catalyzes the phospholipid dependent N-acylation of the N-terminal cysteine of apolipoprotein, the last step in lipoprotein maturation.</text>
</comment>
<dbReference type="EMBL" id="CACRSM010000002">
    <property type="protein sequence ID" value="VYT05211.1"/>
    <property type="molecule type" value="Genomic_DNA"/>
</dbReference>
<dbReference type="InterPro" id="IPR036526">
    <property type="entry name" value="C-N_Hydrolase_sf"/>
</dbReference>
<evidence type="ECO:0000256" key="5">
    <source>
        <dbReference type="ARBA" id="ARBA00022989"/>
    </source>
</evidence>
<dbReference type="GO" id="GO:0042158">
    <property type="term" value="P:lipoprotein biosynthetic process"/>
    <property type="evidence" value="ECO:0007669"/>
    <property type="project" value="UniProtKB-UniRule"/>
</dbReference>
<name>A0A6N2TME2_9ACTO</name>
<keyword evidence="4 8" id="KW-0812">Transmembrane</keyword>
<dbReference type="PANTHER" id="PTHR38686:SF1">
    <property type="entry name" value="APOLIPOPROTEIN N-ACYLTRANSFERASE"/>
    <property type="match status" value="1"/>
</dbReference>
<keyword evidence="2 8" id="KW-1003">Cell membrane</keyword>
<accession>A0A6N2TME2</accession>
<dbReference type="Pfam" id="PF00795">
    <property type="entry name" value="CN_hydrolase"/>
    <property type="match status" value="1"/>
</dbReference>
<dbReference type="PROSITE" id="PS50263">
    <property type="entry name" value="CN_HYDROLASE"/>
    <property type="match status" value="1"/>
</dbReference>
<evidence type="ECO:0000256" key="7">
    <source>
        <dbReference type="ARBA" id="ARBA00023315"/>
    </source>
</evidence>
<evidence type="ECO:0000256" key="2">
    <source>
        <dbReference type="ARBA" id="ARBA00022475"/>
    </source>
</evidence>
<dbReference type="InterPro" id="IPR003010">
    <property type="entry name" value="C-N_Hydrolase"/>
</dbReference>
<dbReference type="GO" id="GO:0016410">
    <property type="term" value="F:N-acyltransferase activity"/>
    <property type="evidence" value="ECO:0007669"/>
    <property type="project" value="UniProtKB-UniRule"/>
</dbReference>
<keyword evidence="6 8" id="KW-0472">Membrane</keyword>
<keyword evidence="5 8" id="KW-1133">Transmembrane helix</keyword>
<dbReference type="Pfam" id="PF20154">
    <property type="entry name" value="LNT_N"/>
    <property type="match status" value="1"/>
</dbReference>
<reference evidence="10" key="1">
    <citation type="submission" date="2019-11" db="EMBL/GenBank/DDBJ databases">
        <authorList>
            <person name="Feng L."/>
        </authorList>
    </citation>
    <scope>NUCLEOTIDE SEQUENCE</scope>
    <source>
        <strain evidence="10">AodontolyticusLFYP35</strain>
    </source>
</reference>
<dbReference type="NCBIfam" id="TIGR00546">
    <property type="entry name" value="lnt"/>
    <property type="match status" value="1"/>
</dbReference>
<feature type="transmembrane region" description="Helical" evidence="8">
    <location>
        <begin position="63"/>
        <end position="82"/>
    </location>
</feature>
<dbReference type="Gene3D" id="3.60.110.10">
    <property type="entry name" value="Carbon-nitrogen hydrolase"/>
    <property type="match status" value="1"/>
</dbReference>
<comment type="caution">
    <text evidence="8">Lacks conserved residue(s) required for the propagation of feature annotation.</text>
</comment>
<evidence type="ECO:0000256" key="1">
    <source>
        <dbReference type="ARBA" id="ARBA00004651"/>
    </source>
</evidence>
<comment type="similarity">
    <text evidence="8">Belongs to the CN hydrolase family. Apolipoprotein N-acyltransferase subfamily.</text>
</comment>
<protein>
    <recommendedName>
        <fullName evidence="8">Apolipoprotein N-acyltransferase</fullName>
        <shortName evidence="8">ALP N-acyltransferase</shortName>
        <ecNumber evidence="8">2.3.1.269</ecNumber>
    </recommendedName>
</protein>
<dbReference type="GO" id="GO:0005886">
    <property type="term" value="C:plasma membrane"/>
    <property type="evidence" value="ECO:0007669"/>
    <property type="project" value="UniProtKB-SubCell"/>
</dbReference>
<sequence length="528" mass="57501">MGRGVSTVPQKRLKRGLKGTATDLMLCLIAGIGLWAAFPDVSLPLLVIPSFALVLSRVDRVGAWRAFAYMLTCGMTFWLLLIPWTIQATGGSKLPWIALSFVEAFFFAVWASLESGLMRLSWANSAAGQAFVTAVSWVGIEQLRSHFPWSGFPWGNLAYPQVATPLGRLAPWGGEVLVSAVVVVCAVLLRRSFDFSREDQHWYSRPLCFASACAIVIIPMALPLHASQEEGSITVAAIQGNIELPALETYAQIGKVTGNHARLTSELAQTGEKIDLVVWGESSTDRDPKYNRLIADLISSSAKDINAPILVGITRVEQDRRYNYMGVWYPDSGLSESYYGKQIPVPFGEYIPARSLVSRLATEAAQVGIDLEAVENSSRFDVQLEDGRTVPLALGICFEVAYEDLLAEGVNAGGQIIVIPSNNYHFGTSAEGAQQAQISQFRAIEFARSTVQASTTGNSVLVRPNGSLLSQSGRMQSATLTGDLPLRSSLTWAAHFAPYSAKISWVLTGILLVALAFQTISRSHRKRR</sequence>
<organism evidence="10">
    <name type="scientific">Schaalia odontolytica</name>
    <dbReference type="NCBI Taxonomy" id="1660"/>
    <lineage>
        <taxon>Bacteria</taxon>
        <taxon>Bacillati</taxon>
        <taxon>Actinomycetota</taxon>
        <taxon>Actinomycetes</taxon>
        <taxon>Actinomycetales</taxon>
        <taxon>Actinomycetaceae</taxon>
        <taxon>Schaalia</taxon>
    </lineage>
</organism>
<keyword evidence="3 8" id="KW-0808">Transferase</keyword>
<evidence type="ECO:0000259" key="9">
    <source>
        <dbReference type="PROSITE" id="PS50263"/>
    </source>
</evidence>
<proteinExistence type="inferred from homology"/>
<feature type="domain" description="CN hydrolase" evidence="9">
    <location>
        <begin position="233"/>
        <end position="486"/>
    </location>
</feature>
<dbReference type="HAMAP" id="MF_01148">
    <property type="entry name" value="Lnt"/>
    <property type="match status" value="1"/>
</dbReference>
<evidence type="ECO:0000313" key="10">
    <source>
        <dbReference type="EMBL" id="VYT05211.1"/>
    </source>
</evidence>
<comment type="subcellular location">
    <subcellularLocation>
        <location evidence="1 8">Cell membrane</location>
        <topology evidence="1 8">Multi-pass membrane protein</topology>
    </subcellularLocation>
</comment>
<feature type="transmembrane region" description="Helical" evidence="8">
    <location>
        <begin position="202"/>
        <end position="222"/>
    </location>
</feature>
<evidence type="ECO:0000256" key="3">
    <source>
        <dbReference type="ARBA" id="ARBA00022679"/>
    </source>
</evidence>
<dbReference type="EC" id="2.3.1.269" evidence="8"/>
<evidence type="ECO:0000256" key="8">
    <source>
        <dbReference type="HAMAP-Rule" id="MF_01148"/>
    </source>
</evidence>
<evidence type="ECO:0000256" key="4">
    <source>
        <dbReference type="ARBA" id="ARBA00022692"/>
    </source>
</evidence>
<dbReference type="AlphaFoldDB" id="A0A6N2TME2"/>
<dbReference type="CDD" id="cd07571">
    <property type="entry name" value="ALP_N-acyl_transferase"/>
    <property type="match status" value="1"/>
</dbReference>
<keyword evidence="7 8" id="KW-0012">Acyltransferase</keyword>
<feature type="transmembrane region" description="Helical" evidence="8">
    <location>
        <begin position="94"/>
        <end position="113"/>
    </location>
</feature>
<gene>
    <name evidence="8 10" type="primary">lnt</name>
    <name evidence="10" type="ORF">AOLFYP35_01375</name>
</gene>
<feature type="transmembrane region" description="Helical" evidence="8">
    <location>
        <begin position="169"/>
        <end position="190"/>
    </location>
</feature>
<dbReference type="InterPro" id="IPR004563">
    <property type="entry name" value="Apolipo_AcylTrfase"/>
</dbReference>
<evidence type="ECO:0000256" key="6">
    <source>
        <dbReference type="ARBA" id="ARBA00023136"/>
    </source>
</evidence>
<feature type="transmembrane region" description="Helical" evidence="8">
    <location>
        <begin position="503"/>
        <end position="520"/>
    </location>
</feature>
<dbReference type="SUPFAM" id="SSF56317">
    <property type="entry name" value="Carbon-nitrogen hydrolase"/>
    <property type="match status" value="1"/>
</dbReference>
<dbReference type="PANTHER" id="PTHR38686">
    <property type="entry name" value="APOLIPOPROTEIN N-ACYLTRANSFERASE"/>
    <property type="match status" value="1"/>
</dbReference>